<dbReference type="GO" id="GO:0006952">
    <property type="term" value="P:defense response"/>
    <property type="evidence" value="ECO:0007669"/>
    <property type="project" value="UniProtKB-KW"/>
</dbReference>
<evidence type="ECO:0000256" key="4">
    <source>
        <dbReference type="ARBA" id="ARBA00022821"/>
    </source>
</evidence>
<evidence type="ECO:0000256" key="3">
    <source>
        <dbReference type="ARBA" id="ARBA00022692"/>
    </source>
</evidence>
<keyword evidence="10" id="KW-1185">Reference proteome</keyword>
<evidence type="ECO:0000313" key="9">
    <source>
        <dbReference type="EMBL" id="KAH1090174.1"/>
    </source>
</evidence>
<sequence>MALSRPLMWFIVVIFVLVDVHENVNYGTKLEMALQINNQNTVTRGTPLIQPSDQLFWFGRSRFILTLLLFTLFTMGSELKGPLVDDPVAKIMEQWLADVREKRKKQQLLKCPNNKASLPIELSFRRAAIFPSMDLPNLTCSERMYLSNTGEINEEQDDEIVQVVEAS</sequence>
<keyword evidence="4" id="KW-0611">Plant defense</keyword>
<evidence type="ECO:0000256" key="6">
    <source>
        <dbReference type="ARBA" id="ARBA00023136"/>
    </source>
</evidence>
<accession>A0A9D4A576</accession>
<comment type="caution">
    <text evidence="9">The sequence shown here is derived from an EMBL/GenBank/DDBJ whole genome shotgun (WGS) entry which is preliminary data.</text>
</comment>
<gene>
    <name evidence="9" type="ORF">J1N35_017431</name>
</gene>
<organism evidence="9 10">
    <name type="scientific">Gossypium stocksii</name>
    <dbReference type="NCBI Taxonomy" id="47602"/>
    <lineage>
        <taxon>Eukaryota</taxon>
        <taxon>Viridiplantae</taxon>
        <taxon>Streptophyta</taxon>
        <taxon>Embryophyta</taxon>
        <taxon>Tracheophyta</taxon>
        <taxon>Spermatophyta</taxon>
        <taxon>Magnoliopsida</taxon>
        <taxon>eudicotyledons</taxon>
        <taxon>Gunneridae</taxon>
        <taxon>Pentapetalae</taxon>
        <taxon>rosids</taxon>
        <taxon>malvids</taxon>
        <taxon>Malvales</taxon>
        <taxon>Malvaceae</taxon>
        <taxon>Malvoideae</taxon>
        <taxon>Gossypium</taxon>
    </lineage>
</organism>
<dbReference type="Pfam" id="PF03094">
    <property type="entry name" value="Mlo"/>
    <property type="match status" value="1"/>
</dbReference>
<protein>
    <submittedName>
        <fullName evidence="9">Uncharacterized protein</fullName>
    </submittedName>
</protein>
<proteinExistence type="inferred from homology"/>
<keyword evidence="5" id="KW-1133">Transmembrane helix</keyword>
<evidence type="ECO:0000313" key="10">
    <source>
        <dbReference type="Proteomes" id="UP000828251"/>
    </source>
</evidence>
<comment type="similarity">
    <text evidence="2">Belongs to the MLO family.</text>
</comment>
<dbReference type="AlphaFoldDB" id="A0A9D4A576"/>
<evidence type="ECO:0000256" key="1">
    <source>
        <dbReference type="ARBA" id="ARBA00004141"/>
    </source>
</evidence>
<evidence type="ECO:0000256" key="5">
    <source>
        <dbReference type="ARBA" id="ARBA00022989"/>
    </source>
</evidence>
<feature type="signal peptide" evidence="8">
    <location>
        <begin position="1"/>
        <end position="22"/>
    </location>
</feature>
<dbReference type="InterPro" id="IPR004326">
    <property type="entry name" value="Mlo"/>
</dbReference>
<dbReference type="OrthoDB" id="990348at2759"/>
<dbReference type="GO" id="GO:0016020">
    <property type="term" value="C:membrane"/>
    <property type="evidence" value="ECO:0007669"/>
    <property type="project" value="UniProtKB-SubCell"/>
</dbReference>
<dbReference type="PANTHER" id="PTHR31942">
    <property type="entry name" value="MLO-LIKE PROTEIN 1"/>
    <property type="match status" value="1"/>
</dbReference>
<keyword evidence="8" id="KW-0732">Signal</keyword>
<feature type="chain" id="PRO_5038800861" evidence="8">
    <location>
        <begin position="23"/>
        <end position="167"/>
    </location>
</feature>
<keyword evidence="6" id="KW-0472">Membrane</keyword>
<dbReference type="EMBL" id="JAIQCV010000006">
    <property type="protein sequence ID" value="KAH1090174.1"/>
    <property type="molecule type" value="Genomic_DNA"/>
</dbReference>
<evidence type="ECO:0000256" key="8">
    <source>
        <dbReference type="SAM" id="SignalP"/>
    </source>
</evidence>
<comment type="subcellular location">
    <subcellularLocation>
        <location evidence="1">Membrane</location>
        <topology evidence="1">Multi-pass membrane protein</topology>
    </subcellularLocation>
</comment>
<keyword evidence="3" id="KW-0812">Transmembrane</keyword>
<dbReference type="Proteomes" id="UP000828251">
    <property type="component" value="Unassembled WGS sequence"/>
</dbReference>
<reference evidence="9 10" key="1">
    <citation type="journal article" date="2021" name="Plant Biotechnol. J.">
        <title>Multi-omics assisted identification of the key and species-specific regulatory components of drought-tolerant mechanisms in Gossypium stocksii.</title>
        <authorList>
            <person name="Yu D."/>
            <person name="Ke L."/>
            <person name="Zhang D."/>
            <person name="Wu Y."/>
            <person name="Sun Y."/>
            <person name="Mei J."/>
            <person name="Sun J."/>
            <person name="Sun Y."/>
        </authorList>
    </citation>
    <scope>NUCLEOTIDE SEQUENCE [LARGE SCALE GENOMIC DNA]</scope>
    <source>
        <strain evidence="10">cv. E1</strain>
        <tissue evidence="9">Leaf</tissue>
    </source>
</reference>
<name>A0A9D4A576_9ROSI</name>
<keyword evidence="7" id="KW-0568">Pathogenesis-related protein</keyword>
<dbReference type="PANTHER" id="PTHR31942:SF59">
    <property type="entry name" value="MLO-LIKE PROTEIN"/>
    <property type="match status" value="1"/>
</dbReference>
<evidence type="ECO:0000256" key="7">
    <source>
        <dbReference type="ARBA" id="ARBA00023265"/>
    </source>
</evidence>
<evidence type="ECO:0000256" key="2">
    <source>
        <dbReference type="ARBA" id="ARBA00006574"/>
    </source>
</evidence>